<dbReference type="EMBL" id="JACGCM010000580">
    <property type="protein sequence ID" value="KAF6170524.1"/>
    <property type="molecule type" value="Genomic_DNA"/>
</dbReference>
<dbReference type="AlphaFoldDB" id="A0A7J7NU73"/>
<evidence type="ECO:0000259" key="4">
    <source>
        <dbReference type="PROSITE" id="PS50097"/>
    </source>
</evidence>
<dbReference type="Pfam" id="PF00651">
    <property type="entry name" value="BTB"/>
    <property type="match status" value="1"/>
</dbReference>
<dbReference type="Proteomes" id="UP000541444">
    <property type="component" value="Unassembled WGS sequence"/>
</dbReference>
<accession>A0A7J7NU73</accession>
<evidence type="ECO:0000256" key="2">
    <source>
        <dbReference type="SAM" id="Coils"/>
    </source>
</evidence>
<keyword evidence="2" id="KW-0175">Coiled coil</keyword>
<protein>
    <recommendedName>
        <fullName evidence="4">BTB domain-containing protein</fullName>
    </recommendedName>
</protein>
<name>A0A7J7NU73_9MAGN</name>
<evidence type="ECO:0000313" key="5">
    <source>
        <dbReference type="EMBL" id="KAF6170524.1"/>
    </source>
</evidence>
<dbReference type="InterPro" id="IPR000210">
    <property type="entry name" value="BTB/POZ_dom"/>
</dbReference>
<comment type="caution">
    <text evidence="5">The sequence shown here is derived from an EMBL/GenBank/DDBJ whole genome shotgun (WGS) entry which is preliminary data.</text>
</comment>
<proteinExistence type="predicted"/>
<reference evidence="5 6" key="1">
    <citation type="journal article" date="2020" name="IScience">
        <title>Genome Sequencing of the Endangered Kingdonia uniflora (Circaeasteraceae, Ranunculales) Reveals Potential Mechanisms of Evolutionary Specialization.</title>
        <authorList>
            <person name="Sun Y."/>
            <person name="Deng T."/>
            <person name="Zhang A."/>
            <person name="Moore M.J."/>
            <person name="Landis J.B."/>
            <person name="Lin N."/>
            <person name="Zhang H."/>
            <person name="Zhang X."/>
            <person name="Huang J."/>
            <person name="Zhang X."/>
            <person name="Sun H."/>
            <person name="Wang H."/>
        </authorList>
    </citation>
    <scope>NUCLEOTIDE SEQUENCE [LARGE SCALE GENOMIC DNA]</scope>
    <source>
        <strain evidence="5">TB1705</strain>
        <tissue evidence="5">Leaf</tissue>
    </source>
</reference>
<dbReference type="InterPro" id="IPR011333">
    <property type="entry name" value="SKP1/BTB/POZ_sf"/>
</dbReference>
<dbReference type="PROSITE" id="PS50097">
    <property type="entry name" value="BTB"/>
    <property type="match status" value="1"/>
</dbReference>
<dbReference type="CDD" id="cd14733">
    <property type="entry name" value="BACK"/>
    <property type="match status" value="1"/>
</dbReference>
<feature type="compositionally biased region" description="Low complexity" evidence="3">
    <location>
        <begin position="1"/>
        <end position="21"/>
    </location>
</feature>
<organism evidence="5 6">
    <name type="scientific">Kingdonia uniflora</name>
    <dbReference type="NCBI Taxonomy" id="39325"/>
    <lineage>
        <taxon>Eukaryota</taxon>
        <taxon>Viridiplantae</taxon>
        <taxon>Streptophyta</taxon>
        <taxon>Embryophyta</taxon>
        <taxon>Tracheophyta</taxon>
        <taxon>Spermatophyta</taxon>
        <taxon>Magnoliopsida</taxon>
        <taxon>Ranunculales</taxon>
        <taxon>Circaeasteraceae</taxon>
        <taxon>Kingdonia</taxon>
    </lineage>
</organism>
<evidence type="ECO:0000313" key="6">
    <source>
        <dbReference type="Proteomes" id="UP000541444"/>
    </source>
</evidence>
<comment type="pathway">
    <text evidence="1">Protein modification; protein ubiquitination.</text>
</comment>
<feature type="coiled-coil region" evidence="2">
    <location>
        <begin position="52"/>
        <end position="79"/>
    </location>
</feature>
<dbReference type="PANTHER" id="PTHR24413">
    <property type="entry name" value="SPECKLE-TYPE POZ PROTEIN"/>
    <property type="match status" value="1"/>
</dbReference>
<feature type="domain" description="BTB" evidence="4">
    <location>
        <begin position="96"/>
        <end position="168"/>
    </location>
</feature>
<keyword evidence="6" id="KW-1185">Reference proteome</keyword>
<feature type="region of interest" description="Disordered" evidence="3">
    <location>
        <begin position="1"/>
        <end position="22"/>
    </location>
</feature>
<evidence type="ECO:0000256" key="3">
    <source>
        <dbReference type="SAM" id="MobiDB-lite"/>
    </source>
</evidence>
<evidence type="ECO:0000256" key="1">
    <source>
        <dbReference type="ARBA" id="ARBA00004906"/>
    </source>
</evidence>
<dbReference type="Gene3D" id="1.25.40.420">
    <property type="match status" value="1"/>
</dbReference>
<dbReference type="OrthoDB" id="6359816at2759"/>
<gene>
    <name evidence="5" type="ORF">GIB67_031932</name>
</gene>
<dbReference type="SMART" id="SM00225">
    <property type="entry name" value="BTB"/>
    <property type="match status" value="1"/>
</dbReference>
<dbReference type="SUPFAM" id="SSF54695">
    <property type="entry name" value="POZ domain"/>
    <property type="match status" value="1"/>
</dbReference>
<dbReference type="Gene3D" id="3.30.710.10">
    <property type="entry name" value="Potassium Channel Kv1.1, Chain A"/>
    <property type="match status" value="1"/>
</dbReference>
<sequence>MSRASLSSSLSSTEPSSPSSPFGRGFVEEIMKCVSCHEDYKLGNAGTCKECYEEASETKEDLKREIEDLKSKIGFLRICSPIDCNNNGPSSSNGFTDVVLIASGEEDGDASVHAHKAVLASRSPVFKAMLENEMEESRSGKIKMSCVPYDVLQSFVHFLYTAEVVSMDEQIASDLLVLADKYQVKHLKAYCEKFMSSKLNIENALMRFAFASQHNAQDLLAASLSIIIGNMDKITKRVEYKELVEEDPRVIVGIFEAYLAKQVNTAASNHSALPNKLASVAHASTRDLPFF</sequence>